<keyword evidence="3" id="KW-0378">Hydrolase</keyword>
<comment type="catalytic activity">
    <reaction evidence="1">
        <text>Release of an N-terminal aspartate or glutamate from a peptide, with a preference for aspartate.</text>
        <dbReference type="EC" id="3.4.11.21"/>
    </reaction>
</comment>
<dbReference type="InterPro" id="IPR001948">
    <property type="entry name" value="Peptidase_M18"/>
</dbReference>
<dbReference type="PRINTS" id="PR00932">
    <property type="entry name" value="AMINO1PTASE"/>
</dbReference>
<comment type="caution">
    <text evidence="4">The sequence shown here is derived from an EMBL/GenBank/DDBJ whole genome shotgun (WGS) entry which is preliminary data.</text>
</comment>
<dbReference type="EMBL" id="CAMXCT030001546">
    <property type="protein sequence ID" value="CAL4778359.1"/>
    <property type="molecule type" value="Genomic_DNA"/>
</dbReference>
<reference evidence="5 6" key="2">
    <citation type="submission" date="2024-05" db="EMBL/GenBank/DDBJ databases">
        <authorList>
            <person name="Chen Y."/>
            <person name="Shah S."/>
            <person name="Dougan E. K."/>
            <person name="Thang M."/>
            <person name="Chan C."/>
        </authorList>
    </citation>
    <scope>NUCLEOTIDE SEQUENCE [LARGE SCALE GENOMIC DNA]</scope>
</reference>
<keyword evidence="3" id="KW-0482">Metalloprotease</keyword>
<organism evidence="4">
    <name type="scientific">Cladocopium goreaui</name>
    <dbReference type="NCBI Taxonomy" id="2562237"/>
    <lineage>
        <taxon>Eukaryota</taxon>
        <taxon>Sar</taxon>
        <taxon>Alveolata</taxon>
        <taxon>Dinophyceae</taxon>
        <taxon>Suessiales</taxon>
        <taxon>Symbiodiniaceae</taxon>
        <taxon>Cladocopium</taxon>
    </lineage>
</organism>
<keyword evidence="3 5" id="KW-0031">Aminopeptidase</keyword>
<name>A0A9P1CH62_9DINO</name>
<dbReference type="Proteomes" id="UP001152797">
    <property type="component" value="Unassembled WGS sequence"/>
</dbReference>
<dbReference type="PANTHER" id="PTHR28570">
    <property type="entry name" value="ASPARTYL AMINOPEPTIDASE"/>
    <property type="match status" value="1"/>
</dbReference>
<dbReference type="AlphaFoldDB" id="A0A9P1CH62"/>
<comment type="similarity">
    <text evidence="3">Belongs to the peptidase M18 family.</text>
</comment>
<dbReference type="Pfam" id="PF02127">
    <property type="entry name" value="Peptidase_M18"/>
    <property type="match status" value="1"/>
</dbReference>
<dbReference type="GO" id="GO:0008270">
    <property type="term" value="F:zinc ion binding"/>
    <property type="evidence" value="ECO:0007669"/>
    <property type="project" value="InterPro"/>
</dbReference>
<sequence>MGFVKHCGKRWISSDDTTESTQDSTREALVAACSSFIQRGDEEKTMWENYLNQELGGIIGDPFAFDLRIKILDNAARKALKRAARQAMMDEMLARSKAKRSMASSPSNLVGVYKEFISSPRIDNQLSTWGAIQGICEFASDDSAVATAKDVAIAVSFDHEEVGSSSWTGADGATLPVWLERTMTALQVPDAAKPEMLTRSFLISADCAHGLHPNYAAKHQAEHRPSFHKGIVIKTNANQRYATTPLTAALFREVCKRCEVPVQDFVVRNDSPCGSTIGPIISSSTGVRTIDVGAPQWAMHSCRETCASSDALHMLNLSKSFYTHFRDVDNSAAKL</sequence>
<keyword evidence="3" id="KW-0862">Zinc</keyword>
<dbReference type="EMBL" id="CAMXCT010001546">
    <property type="protein sequence ID" value="CAI3991047.1"/>
    <property type="molecule type" value="Genomic_DNA"/>
</dbReference>
<keyword evidence="6" id="KW-1185">Reference proteome</keyword>
<dbReference type="EMBL" id="CAMXCT020001546">
    <property type="protein sequence ID" value="CAL1144422.1"/>
    <property type="molecule type" value="Genomic_DNA"/>
</dbReference>
<proteinExistence type="inferred from homology"/>
<evidence type="ECO:0000256" key="2">
    <source>
        <dbReference type="ARBA" id="ARBA00011965"/>
    </source>
</evidence>
<evidence type="ECO:0000313" key="6">
    <source>
        <dbReference type="Proteomes" id="UP001152797"/>
    </source>
</evidence>
<dbReference type="Gene3D" id="3.40.630.10">
    <property type="entry name" value="Zn peptidases"/>
    <property type="match status" value="1"/>
</dbReference>
<dbReference type="OrthoDB" id="9880441at2759"/>
<accession>A0A9P1CH62</accession>
<dbReference type="PANTHER" id="PTHR28570:SF3">
    <property type="entry name" value="ASPARTYL AMINOPEPTIDASE"/>
    <property type="match status" value="1"/>
</dbReference>
<dbReference type="EC" id="3.4.11.21" evidence="2"/>
<dbReference type="GO" id="GO:0004177">
    <property type="term" value="F:aminopeptidase activity"/>
    <property type="evidence" value="ECO:0007669"/>
    <property type="project" value="UniProtKB-KW"/>
</dbReference>
<keyword evidence="3" id="KW-0645">Protease</keyword>
<keyword evidence="3" id="KW-0479">Metal-binding</keyword>
<reference evidence="4" key="1">
    <citation type="submission" date="2022-10" db="EMBL/GenBank/DDBJ databases">
        <authorList>
            <person name="Chen Y."/>
            <person name="Dougan E. K."/>
            <person name="Chan C."/>
            <person name="Rhodes N."/>
            <person name="Thang M."/>
        </authorList>
    </citation>
    <scope>NUCLEOTIDE SEQUENCE</scope>
</reference>
<evidence type="ECO:0000313" key="5">
    <source>
        <dbReference type="EMBL" id="CAL4778359.1"/>
    </source>
</evidence>
<dbReference type="GO" id="GO:0008237">
    <property type="term" value="F:metallopeptidase activity"/>
    <property type="evidence" value="ECO:0007669"/>
    <property type="project" value="UniProtKB-KW"/>
</dbReference>
<evidence type="ECO:0000256" key="1">
    <source>
        <dbReference type="ARBA" id="ARBA00001335"/>
    </source>
</evidence>
<dbReference type="GO" id="GO:0006508">
    <property type="term" value="P:proteolysis"/>
    <property type="evidence" value="ECO:0007669"/>
    <property type="project" value="UniProtKB-KW"/>
</dbReference>
<evidence type="ECO:0000313" key="4">
    <source>
        <dbReference type="EMBL" id="CAI3991047.1"/>
    </source>
</evidence>
<protein>
    <recommendedName>
        <fullName evidence="2">aspartyl aminopeptidase</fullName>
        <ecNumber evidence="2">3.4.11.21</ecNumber>
    </recommendedName>
</protein>
<dbReference type="SUPFAM" id="SSF53187">
    <property type="entry name" value="Zn-dependent exopeptidases"/>
    <property type="match status" value="1"/>
</dbReference>
<gene>
    <name evidence="4" type="ORF">C1SCF055_LOCUS17983</name>
</gene>
<evidence type="ECO:0000256" key="3">
    <source>
        <dbReference type="RuleBase" id="RU004386"/>
    </source>
</evidence>